<keyword evidence="6 7" id="KW-0472">Membrane</keyword>
<evidence type="ECO:0000256" key="7">
    <source>
        <dbReference type="SAM" id="Phobius"/>
    </source>
</evidence>
<dbReference type="Proteomes" id="UP000029859">
    <property type="component" value="Unassembled WGS sequence"/>
</dbReference>
<comment type="similarity">
    <text evidence="2">Belongs to the cation diffusion facilitator (CDF) transporter (TC 2.A.4) family.</text>
</comment>
<feature type="domain" description="Cation efflux protein cytoplasmic" evidence="9">
    <location>
        <begin position="211"/>
        <end position="284"/>
    </location>
</feature>
<keyword evidence="11" id="KW-1185">Reference proteome</keyword>
<evidence type="ECO:0000259" key="9">
    <source>
        <dbReference type="Pfam" id="PF16916"/>
    </source>
</evidence>
<evidence type="ECO:0000256" key="5">
    <source>
        <dbReference type="ARBA" id="ARBA00022989"/>
    </source>
</evidence>
<dbReference type="GO" id="GO:0006882">
    <property type="term" value="P:intracellular zinc ion homeostasis"/>
    <property type="evidence" value="ECO:0007669"/>
    <property type="project" value="TreeGrafter"/>
</dbReference>
<dbReference type="InterPro" id="IPR036837">
    <property type="entry name" value="Cation_efflux_CTD_sf"/>
</dbReference>
<feature type="transmembrane region" description="Helical" evidence="7">
    <location>
        <begin position="77"/>
        <end position="98"/>
    </location>
</feature>
<comment type="subcellular location">
    <subcellularLocation>
        <location evidence="1">Membrane</location>
        <topology evidence="1">Multi-pass membrane protein</topology>
    </subcellularLocation>
</comment>
<evidence type="ECO:0000313" key="11">
    <source>
        <dbReference type="Proteomes" id="UP000029859"/>
    </source>
</evidence>
<feature type="transmembrane region" description="Helical" evidence="7">
    <location>
        <begin position="110"/>
        <end position="130"/>
    </location>
</feature>
<dbReference type="GO" id="GO:0005886">
    <property type="term" value="C:plasma membrane"/>
    <property type="evidence" value="ECO:0007669"/>
    <property type="project" value="TreeGrafter"/>
</dbReference>
<dbReference type="NCBIfam" id="TIGR01297">
    <property type="entry name" value="CDF"/>
    <property type="match status" value="1"/>
</dbReference>
<dbReference type="GO" id="GO:0015093">
    <property type="term" value="F:ferrous iron transmembrane transporter activity"/>
    <property type="evidence" value="ECO:0007669"/>
    <property type="project" value="TreeGrafter"/>
</dbReference>
<feature type="transmembrane region" description="Helical" evidence="7">
    <location>
        <begin position="12"/>
        <end position="32"/>
    </location>
</feature>
<evidence type="ECO:0000256" key="3">
    <source>
        <dbReference type="ARBA" id="ARBA00022448"/>
    </source>
</evidence>
<evidence type="ECO:0000259" key="8">
    <source>
        <dbReference type="Pfam" id="PF01545"/>
    </source>
</evidence>
<dbReference type="RefSeq" id="WP_048194896.1">
    <property type="nucleotide sequence ID" value="NZ_CAAGSM010000001.1"/>
</dbReference>
<dbReference type="InterPro" id="IPR027469">
    <property type="entry name" value="Cation_efflux_TMD_sf"/>
</dbReference>
<dbReference type="AlphaFoldDB" id="A0A099T121"/>
<dbReference type="InterPro" id="IPR058533">
    <property type="entry name" value="Cation_efflux_TM"/>
</dbReference>
<feature type="transmembrane region" description="Helical" evidence="7">
    <location>
        <begin position="176"/>
        <end position="194"/>
    </location>
</feature>
<dbReference type="SUPFAM" id="SSF160240">
    <property type="entry name" value="Cation efflux protein cytoplasmic domain-like"/>
    <property type="match status" value="1"/>
</dbReference>
<proteinExistence type="inferred from homology"/>
<evidence type="ECO:0000313" key="10">
    <source>
        <dbReference type="EMBL" id="KGK97813.1"/>
    </source>
</evidence>
<evidence type="ECO:0000256" key="1">
    <source>
        <dbReference type="ARBA" id="ARBA00004141"/>
    </source>
</evidence>
<dbReference type="Gene3D" id="1.20.1510.10">
    <property type="entry name" value="Cation efflux protein transmembrane domain"/>
    <property type="match status" value="1"/>
</dbReference>
<protein>
    <submittedName>
        <fullName evidence="10">Cation transporter</fullName>
    </submittedName>
</protein>
<name>A0A099T121_METMT</name>
<dbReference type="GO" id="GO:0015086">
    <property type="term" value="F:cadmium ion transmembrane transporter activity"/>
    <property type="evidence" value="ECO:0007669"/>
    <property type="project" value="TreeGrafter"/>
</dbReference>
<dbReference type="Pfam" id="PF01545">
    <property type="entry name" value="Cation_efflux"/>
    <property type="match status" value="1"/>
</dbReference>
<accession>A0A099T121</accession>
<gene>
    <name evidence="10" type="ORF">LI82_08565</name>
</gene>
<dbReference type="PANTHER" id="PTHR43840:SF15">
    <property type="entry name" value="MITOCHONDRIAL METAL TRANSPORTER 1-RELATED"/>
    <property type="match status" value="1"/>
</dbReference>
<evidence type="ECO:0000256" key="6">
    <source>
        <dbReference type="ARBA" id="ARBA00023136"/>
    </source>
</evidence>
<dbReference type="SUPFAM" id="SSF161111">
    <property type="entry name" value="Cation efflux protein transmembrane domain-like"/>
    <property type="match status" value="1"/>
</dbReference>
<keyword evidence="4 7" id="KW-0812">Transmembrane</keyword>
<dbReference type="InterPro" id="IPR002524">
    <property type="entry name" value="Cation_efflux"/>
</dbReference>
<dbReference type="Gene3D" id="3.30.70.1350">
    <property type="entry name" value="Cation efflux protein, cytoplasmic domain"/>
    <property type="match status" value="1"/>
</dbReference>
<evidence type="ECO:0000256" key="4">
    <source>
        <dbReference type="ARBA" id="ARBA00022692"/>
    </source>
</evidence>
<sequence>MDERSKKIQKILVIILVLNLIVAFAKIIYGTFTDTLSMKSDGYHSLFDGISNIVGIVAIFVAAKPPDRTHPYGHQKFETLASIVIAVLIIFVGFEIIHNSISRFTSDIQPTVTGLSFIVMISTMAVNLMVTEYERRKGESLNSEILLADSIHTRSDIFVSLSVLVALVAIEAGYPIIDPLISLIIAAVIVRAGIKIIMTSSNTLCDAAQLEEEVICSLAYEIDGVRDCHKIRTRGCKGDIHIDLHIMVLPEMTVSEAHAISHRVMDYLKEELEGVTEVLVHIDPFKEKK</sequence>
<dbReference type="OrthoDB" id="8907at2157"/>
<evidence type="ECO:0000256" key="2">
    <source>
        <dbReference type="ARBA" id="ARBA00008114"/>
    </source>
</evidence>
<feature type="domain" description="Cation efflux protein transmembrane" evidence="8">
    <location>
        <begin position="12"/>
        <end position="204"/>
    </location>
</feature>
<dbReference type="InterPro" id="IPR027470">
    <property type="entry name" value="Cation_efflux_CTD"/>
</dbReference>
<dbReference type="Pfam" id="PF16916">
    <property type="entry name" value="ZT_dimer"/>
    <property type="match status" value="1"/>
</dbReference>
<keyword evidence="5 7" id="KW-1133">Transmembrane helix</keyword>
<dbReference type="PANTHER" id="PTHR43840">
    <property type="entry name" value="MITOCHONDRIAL METAL TRANSPORTER 1-RELATED"/>
    <property type="match status" value="1"/>
</dbReference>
<dbReference type="GO" id="GO:0015341">
    <property type="term" value="F:zinc efflux antiporter activity"/>
    <property type="evidence" value="ECO:0007669"/>
    <property type="project" value="TreeGrafter"/>
</dbReference>
<comment type="caution">
    <text evidence="10">The sequence shown here is derived from an EMBL/GenBank/DDBJ whole genome shotgun (WGS) entry which is preliminary data.</text>
</comment>
<dbReference type="EMBL" id="JRHO01000014">
    <property type="protein sequence ID" value="KGK97813.1"/>
    <property type="molecule type" value="Genomic_DNA"/>
</dbReference>
<dbReference type="InterPro" id="IPR050291">
    <property type="entry name" value="CDF_Transporter"/>
</dbReference>
<keyword evidence="3" id="KW-0813">Transport</keyword>
<feature type="transmembrane region" description="Helical" evidence="7">
    <location>
        <begin position="44"/>
        <end position="65"/>
    </location>
</feature>
<reference evidence="10 11" key="1">
    <citation type="submission" date="2014-09" db="EMBL/GenBank/DDBJ databases">
        <title>Draft genome sequence of an obligately methylotrophic methanogen, Methanococcoides methylutens, isolated from marine sediment.</title>
        <authorList>
            <person name="Guan Y."/>
            <person name="Ngugi D.K."/>
            <person name="Blom J."/>
            <person name="Ali S."/>
            <person name="Ferry J.G."/>
            <person name="Stingl U."/>
        </authorList>
    </citation>
    <scope>NUCLEOTIDE SEQUENCE [LARGE SCALE GENOMIC DNA]</scope>
    <source>
        <strain evidence="10 11">DSM 2657</strain>
    </source>
</reference>
<organism evidence="10 11">
    <name type="scientific">Methanococcoides methylutens</name>
    <dbReference type="NCBI Taxonomy" id="2226"/>
    <lineage>
        <taxon>Archaea</taxon>
        <taxon>Methanobacteriati</taxon>
        <taxon>Methanobacteriota</taxon>
        <taxon>Stenosarchaea group</taxon>
        <taxon>Methanomicrobia</taxon>
        <taxon>Methanosarcinales</taxon>
        <taxon>Methanosarcinaceae</taxon>
        <taxon>Methanococcoides</taxon>
    </lineage>
</organism>
<dbReference type="FunFam" id="1.20.1510.10:FF:000006">
    <property type="entry name" value="Divalent cation efflux transporter"/>
    <property type="match status" value="1"/>
</dbReference>